<dbReference type="GO" id="GO:0000175">
    <property type="term" value="F:3'-5'-RNA exonuclease activity"/>
    <property type="evidence" value="ECO:0007669"/>
    <property type="project" value="TreeGrafter"/>
</dbReference>
<keyword evidence="5" id="KW-0479">Metal-binding</keyword>
<accession>A0A1F5RXR8</accession>
<evidence type="ECO:0000256" key="1">
    <source>
        <dbReference type="ARBA" id="ARBA00007404"/>
    </source>
</evidence>
<dbReference type="Pfam" id="PF01138">
    <property type="entry name" value="RNase_PH"/>
    <property type="match status" value="2"/>
</dbReference>
<dbReference type="PANTHER" id="PTHR11252">
    <property type="entry name" value="POLYRIBONUCLEOTIDE NUCLEOTIDYLTRANSFERASE"/>
    <property type="match status" value="1"/>
</dbReference>
<dbReference type="EC" id="2.7.7.8" evidence="5"/>
<dbReference type="GO" id="GO:0003723">
    <property type="term" value="F:RNA binding"/>
    <property type="evidence" value="ECO:0007669"/>
    <property type="project" value="UniProtKB-UniRule"/>
</dbReference>
<feature type="domain" description="S1 motif" evidence="7">
    <location>
        <begin position="640"/>
        <end position="707"/>
    </location>
</feature>
<feature type="binding site" evidence="5">
    <location>
        <position position="510"/>
    </location>
    <ligand>
        <name>Mg(2+)</name>
        <dbReference type="ChEBI" id="CHEBI:18420"/>
    </ligand>
</feature>
<dbReference type="InterPro" id="IPR003029">
    <property type="entry name" value="S1_domain"/>
</dbReference>
<feature type="binding site" evidence="5">
    <location>
        <position position="504"/>
    </location>
    <ligand>
        <name>Mg(2+)</name>
        <dbReference type="ChEBI" id="CHEBI:18420"/>
    </ligand>
</feature>
<organism evidence="8 9">
    <name type="scientific">Candidatus Falkowbacteria bacterium RIFCSPLOWO2_02_FULL_45_15</name>
    <dbReference type="NCBI Taxonomy" id="1797988"/>
    <lineage>
        <taxon>Bacteria</taxon>
        <taxon>Candidatus Falkowiibacteriota</taxon>
    </lineage>
</organism>
<evidence type="ECO:0000259" key="7">
    <source>
        <dbReference type="PROSITE" id="PS50126"/>
    </source>
</evidence>
<dbReference type="SUPFAM" id="SSF54791">
    <property type="entry name" value="Eukaryotic type KH-domain (KH-domain type I)"/>
    <property type="match status" value="1"/>
</dbReference>
<keyword evidence="5" id="KW-0460">Magnesium</keyword>
<dbReference type="EMBL" id="MFFV01000040">
    <property type="protein sequence ID" value="OGF19033.1"/>
    <property type="molecule type" value="Genomic_DNA"/>
</dbReference>
<evidence type="ECO:0000313" key="9">
    <source>
        <dbReference type="Proteomes" id="UP000177878"/>
    </source>
</evidence>
<feature type="region of interest" description="Disordered" evidence="6">
    <location>
        <begin position="716"/>
        <end position="756"/>
    </location>
</feature>
<sequence length="756" mass="82384">MAEKKYSCEWLGRTLTISTGKFAQQATASVTVRYGDTVILATVVQTKEAKEGMDYFPLFVGYEERLYAAGMIKGSRWIKREGRPSDESVLAARLVDRAIRPLFNQQSRQDVQIILTVLSADNENDPELVSLLAASATLAISNINWAGPIAGIKIGRVNGGLVFNPSQEQEKLSDLDLTVAGADNKIIMLEAGAKEVAESDALAAMKQALKEMKPALDLIKKMQAELKLNINEGAISQSRPQADLSEDERQAQKLAQDWLAKNAAQYLFAKEIPTDKKQERKARVTAIKEEAVNYLLGKKVEVVLAKKITDELAPKIVEAEVTRGILERGERVDGRKLDEIRPLSSEVAILPRTHGSALFQRGETQVLSTVTLGSPGDEQFLENLEGKSTKKYMHHYNFPPYSVGEVKPMFGPSRRDIGHGALAEKALRPVLPNEEEFPYTIRVVSEVLGSNGSSSMGSTCGSSLALMDAGVPIKKAVAGIAMGLASTPGMKDWKIITDLQDLEDGEGGMDFKVAGTREGITAIQLDTKTLGLPLELVAETLERAKKARLEILAGMNKLISAPRPELSPYAPRIISFKIDPSRIGEVIGTGGKIINGIIKDTGVTIDISDEGLVSICSTNAEGMEKAKQMIEDILREFKPGETFRGKVTRVMDFGVIVSLPGGNDGMVHVSEMAPYRVGSPADLLKIGDEVEVCVKGVEDDRVSLTMKGLDGNSELWKDEKGKQESGFGGFGGFSRGGRSNHDHNHRDRDNRHGFRR</sequence>
<dbReference type="Pfam" id="PF00575">
    <property type="entry name" value="S1"/>
    <property type="match status" value="1"/>
</dbReference>
<evidence type="ECO:0000256" key="6">
    <source>
        <dbReference type="SAM" id="MobiDB-lite"/>
    </source>
</evidence>
<dbReference type="SUPFAM" id="SSF50249">
    <property type="entry name" value="Nucleic acid-binding proteins"/>
    <property type="match status" value="1"/>
</dbReference>
<dbReference type="AlphaFoldDB" id="A0A1F5RXR8"/>
<protein>
    <recommendedName>
        <fullName evidence="5">Polyribonucleotide nucleotidyltransferase</fullName>
        <ecNumber evidence="5">2.7.7.8</ecNumber>
    </recommendedName>
    <alternativeName>
        <fullName evidence="5">Polynucleotide phosphorylase</fullName>
        <shortName evidence="5">PNPase</shortName>
    </alternativeName>
</protein>
<dbReference type="PIRSF" id="PIRSF005499">
    <property type="entry name" value="PNPase"/>
    <property type="match status" value="1"/>
</dbReference>
<evidence type="ECO:0000256" key="4">
    <source>
        <dbReference type="ARBA" id="ARBA00022884"/>
    </source>
</evidence>
<proteinExistence type="inferred from homology"/>
<dbReference type="InterPro" id="IPR036612">
    <property type="entry name" value="KH_dom_type_1_sf"/>
</dbReference>
<keyword evidence="4 5" id="KW-0694">RNA-binding</keyword>
<comment type="function">
    <text evidence="5">Involved in mRNA degradation. Catalyzes the phosphorolysis of single-stranded polyribonucleotides processively in the 3'- to 5'-direction.</text>
</comment>
<dbReference type="Pfam" id="PF03725">
    <property type="entry name" value="RNase_PH_C"/>
    <property type="match status" value="1"/>
</dbReference>
<dbReference type="Gene3D" id="3.30.230.70">
    <property type="entry name" value="GHMP Kinase, N-terminal domain"/>
    <property type="match status" value="2"/>
</dbReference>
<dbReference type="PROSITE" id="PS50084">
    <property type="entry name" value="KH_TYPE_1"/>
    <property type="match status" value="1"/>
</dbReference>
<feature type="compositionally biased region" description="Basic and acidic residues" evidence="6">
    <location>
        <begin position="739"/>
        <end position="756"/>
    </location>
</feature>
<dbReference type="NCBIfam" id="TIGR03591">
    <property type="entry name" value="polynuc_phos"/>
    <property type="match status" value="1"/>
</dbReference>
<gene>
    <name evidence="5" type="primary">pnp</name>
    <name evidence="8" type="ORF">A3I35_02710</name>
</gene>
<dbReference type="NCBIfam" id="NF008805">
    <property type="entry name" value="PRK11824.1"/>
    <property type="match status" value="1"/>
</dbReference>
<dbReference type="InterPro" id="IPR027408">
    <property type="entry name" value="PNPase/RNase_PH_dom_sf"/>
</dbReference>
<dbReference type="Gene3D" id="2.40.50.140">
    <property type="entry name" value="Nucleic acid-binding proteins"/>
    <property type="match status" value="1"/>
</dbReference>
<dbReference type="InterPro" id="IPR020568">
    <property type="entry name" value="Ribosomal_Su5_D2-typ_SF"/>
</dbReference>
<dbReference type="InterPro" id="IPR015847">
    <property type="entry name" value="ExoRNase_PH_dom2"/>
</dbReference>
<dbReference type="InterPro" id="IPR004087">
    <property type="entry name" value="KH_dom"/>
</dbReference>
<dbReference type="FunFam" id="3.30.230.70:FF:000001">
    <property type="entry name" value="Polyribonucleotide nucleotidyltransferase"/>
    <property type="match status" value="1"/>
</dbReference>
<dbReference type="InterPro" id="IPR036345">
    <property type="entry name" value="ExoRNase_PH_dom2_sf"/>
</dbReference>
<reference evidence="8 9" key="1">
    <citation type="journal article" date="2016" name="Nat. Commun.">
        <title>Thousands of microbial genomes shed light on interconnected biogeochemical processes in an aquifer system.</title>
        <authorList>
            <person name="Anantharaman K."/>
            <person name="Brown C.T."/>
            <person name="Hug L.A."/>
            <person name="Sharon I."/>
            <person name="Castelle C.J."/>
            <person name="Probst A.J."/>
            <person name="Thomas B.C."/>
            <person name="Singh A."/>
            <person name="Wilkins M.J."/>
            <person name="Karaoz U."/>
            <person name="Brodie E.L."/>
            <person name="Williams K.H."/>
            <person name="Hubbard S.S."/>
            <person name="Banfield J.F."/>
        </authorList>
    </citation>
    <scope>NUCLEOTIDE SEQUENCE [LARGE SCALE GENOMIC DNA]</scope>
</reference>
<dbReference type="InterPro" id="IPR001247">
    <property type="entry name" value="ExoRNase_PH_dom1"/>
</dbReference>
<dbReference type="SMART" id="SM00322">
    <property type="entry name" value="KH"/>
    <property type="match status" value="1"/>
</dbReference>
<comment type="caution">
    <text evidence="8">The sequence shown here is derived from an EMBL/GenBank/DDBJ whole genome shotgun (WGS) entry which is preliminary data.</text>
</comment>
<dbReference type="HAMAP" id="MF_01595">
    <property type="entry name" value="PNPase"/>
    <property type="match status" value="1"/>
</dbReference>
<dbReference type="SUPFAM" id="SSF54211">
    <property type="entry name" value="Ribosomal protein S5 domain 2-like"/>
    <property type="match status" value="2"/>
</dbReference>
<dbReference type="SMART" id="SM00316">
    <property type="entry name" value="S1"/>
    <property type="match status" value="1"/>
</dbReference>
<dbReference type="SUPFAM" id="SSF55666">
    <property type="entry name" value="Ribonuclease PH domain 2-like"/>
    <property type="match status" value="2"/>
</dbReference>
<dbReference type="CDD" id="cd11364">
    <property type="entry name" value="RNase_PH_PNPase_2"/>
    <property type="match status" value="1"/>
</dbReference>
<comment type="cofactor">
    <cofactor evidence="5">
        <name>Mg(2+)</name>
        <dbReference type="ChEBI" id="CHEBI:18420"/>
    </cofactor>
</comment>
<dbReference type="PROSITE" id="PS50126">
    <property type="entry name" value="S1"/>
    <property type="match status" value="1"/>
</dbReference>
<comment type="catalytic activity">
    <reaction evidence="5">
        <text>RNA(n+1) + phosphate = RNA(n) + a ribonucleoside 5'-diphosphate</text>
        <dbReference type="Rhea" id="RHEA:22096"/>
        <dbReference type="Rhea" id="RHEA-COMP:14527"/>
        <dbReference type="Rhea" id="RHEA-COMP:17342"/>
        <dbReference type="ChEBI" id="CHEBI:43474"/>
        <dbReference type="ChEBI" id="CHEBI:57930"/>
        <dbReference type="ChEBI" id="CHEBI:140395"/>
        <dbReference type="EC" id="2.7.7.8"/>
    </reaction>
</comment>
<dbReference type="Proteomes" id="UP000177878">
    <property type="component" value="Unassembled WGS sequence"/>
</dbReference>
<comment type="similarity">
    <text evidence="1 5">Belongs to the polyribonucleotide nucleotidyltransferase family.</text>
</comment>
<dbReference type="InterPro" id="IPR004088">
    <property type="entry name" value="KH_dom_type_1"/>
</dbReference>
<dbReference type="GO" id="GO:0004654">
    <property type="term" value="F:polyribonucleotide nucleotidyltransferase activity"/>
    <property type="evidence" value="ECO:0007669"/>
    <property type="project" value="UniProtKB-UniRule"/>
</dbReference>
<keyword evidence="2 5" id="KW-0808">Transferase</keyword>
<evidence type="ECO:0000256" key="5">
    <source>
        <dbReference type="HAMAP-Rule" id="MF_01595"/>
    </source>
</evidence>
<dbReference type="InterPro" id="IPR012162">
    <property type="entry name" value="PNPase"/>
</dbReference>
<keyword evidence="5" id="KW-0963">Cytoplasm</keyword>
<dbReference type="InterPro" id="IPR012340">
    <property type="entry name" value="NA-bd_OB-fold"/>
</dbReference>
<dbReference type="Gene3D" id="3.30.1370.10">
    <property type="entry name" value="K Homology domain, type 1"/>
    <property type="match status" value="1"/>
</dbReference>
<dbReference type="CDD" id="cd02393">
    <property type="entry name" value="KH-I_PNPase"/>
    <property type="match status" value="1"/>
</dbReference>
<dbReference type="FunFam" id="3.30.1370.10:FF:000001">
    <property type="entry name" value="Polyribonucleotide nucleotidyltransferase"/>
    <property type="match status" value="1"/>
</dbReference>
<name>A0A1F5RXR8_9BACT</name>
<feature type="compositionally biased region" description="Gly residues" evidence="6">
    <location>
        <begin position="726"/>
        <end position="735"/>
    </location>
</feature>
<dbReference type="GO" id="GO:0005829">
    <property type="term" value="C:cytosol"/>
    <property type="evidence" value="ECO:0007669"/>
    <property type="project" value="TreeGrafter"/>
</dbReference>
<dbReference type="GO" id="GO:0006402">
    <property type="term" value="P:mRNA catabolic process"/>
    <property type="evidence" value="ECO:0007669"/>
    <property type="project" value="UniProtKB-UniRule"/>
</dbReference>
<evidence type="ECO:0000256" key="2">
    <source>
        <dbReference type="ARBA" id="ARBA00022679"/>
    </source>
</evidence>
<evidence type="ECO:0000256" key="3">
    <source>
        <dbReference type="ARBA" id="ARBA00022695"/>
    </source>
</evidence>
<evidence type="ECO:0000313" key="8">
    <source>
        <dbReference type="EMBL" id="OGF19033.1"/>
    </source>
</evidence>
<dbReference type="GO" id="GO:0000287">
    <property type="term" value="F:magnesium ion binding"/>
    <property type="evidence" value="ECO:0007669"/>
    <property type="project" value="UniProtKB-UniRule"/>
</dbReference>
<keyword evidence="3 5" id="KW-0548">Nucleotidyltransferase</keyword>
<dbReference type="Pfam" id="PF00013">
    <property type="entry name" value="KH_1"/>
    <property type="match status" value="1"/>
</dbReference>
<comment type="subcellular location">
    <subcellularLocation>
        <location evidence="5">Cytoplasm</location>
    </subcellularLocation>
</comment>
<dbReference type="STRING" id="1797988.A3I35_02710"/>
<dbReference type="PANTHER" id="PTHR11252:SF0">
    <property type="entry name" value="POLYRIBONUCLEOTIDE NUCLEOTIDYLTRANSFERASE 1, MITOCHONDRIAL"/>
    <property type="match status" value="1"/>
</dbReference>